<dbReference type="OrthoDB" id="7631574at2"/>
<proteinExistence type="predicted"/>
<dbReference type="InterPro" id="IPR001789">
    <property type="entry name" value="Sig_transdc_resp-reg_receiver"/>
</dbReference>
<dbReference type="GO" id="GO:0000160">
    <property type="term" value="P:phosphorelay signal transduction system"/>
    <property type="evidence" value="ECO:0007669"/>
    <property type="project" value="InterPro"/>
</dbReference>
<dbReference type="InterPro" id="IPR011006">
    <property type="entry name" value="CheY-like_superfamily"/>
</dbReference>
<feature type="modified residue" description="4-aspartylphosphate" evidence="1">
    <location>
        <position position="74"/>
    </location>
</feature>
<sequence>MKYILTWKCNMNLASKGGQSIFLAEDDHDDVYLFNNALGKLELNHQLTVFGNGVELMNGLEGISPALPDIIFIDINMPVKNGLDALKEIREKFSARLPVFLFSTTGDRVTVEQARKLGATGYLSKPKSTRDLEDLLLKVLSVNWQSRSVHDFYVHLQVADLNQKV</sequence>
<dbReference type="InterPro" id="IPR052893">
    <property type="entry name" value="TCS_response_regulator"/>
</dbReference>
<evidence type="ECO:0000313" key="3">
    <source>
        <dbReference type="EMBL" id="REA62838.1"/>
    </source>
</evidence>
<accession>A0A3D8YF03</accession>
<dbReference type="EMBL" id="QNUL01000004">
    <property type="protein sequence ID" value="REA62838.1"/>
    <property type="molecule type" value="Genomic_DNA"/>
</dbReference>
<dbReference type="Gene3D" id="3.40.50.2300">
    <property type="match status" value="1"/>
</dbReference>
<keyword evidence="4" id="KW-1185">Reference proteome</keyword>
<organism evidence="3 4">
    <name type="scientific">Dyadobacter luteus</name>
    <dbReference type="NCBI Taxonomy" id="2259619"/>
    <lineage>
        <taxon>Bacteria</taxon>
        <taxon>Pseudomonadati</taxon>
        <taxon>Bacteroidota</taxon>
        <taxon>Cytophagia</taxon>
        <taxon>Cytophagales</taxon>
        <taxon>Spirosomataceae</taxon>
        <taxon>Dyadobacter</taxon>
    </lineage>
</organism>
<evidence type="ECO:0000259" key="2">
    <source>
        <dbReference type="PROSITE" id="PS50110"/>
    </source>
</evidence>
<name>A0A3D8YF03_9BACT</name>
<gene>
    <name evidence="3" type="ORF">DSL64_07910</name>
</gene>
<evidence type="ECO:0000313" key="4">
    <source>
        <dbReference type="Proteomes" id="UP000256373"/>
    </source>
</evidence>
<dbReference type="PROSITE" id="PS50110">
    <property type="entry name" value="RESPONSE_REGULATORY"/>
    <property type="match status" value="1"/>
</dbReference>
<dbReference type="SMART" id="SM00448">
    <property type="entry name" value="REC"/>
    <property type="match status" value="1"/>
</dbReference>
<dbReference type="SUPFAM" id="SSF52172">
    <property type="entry name" value="CheY-like"/>
    <property type="match status" value="1"/>
</dbReference>
<reference evidence="3 4" key="1">
    <citation type="submission" date="2018-07" db="EMBL/GenBank/DDBJ databases">
        <title>Dyadobacter roseus sp. nov., isolated from rose rhizosphere soil.</title>
        <authorList>
            <person name="Chen L."/>
        </authorList>
    </citation>
    <scope>NUCLEOTIDE SEQUENCE [LARGE SCALE GENOMIC DNA]</scope>
    <source>
        <strain evidence="3 4">RS19</strain>
    </source>
</reference>
<dbReference type="AlphaFoldDB" id="A0A3D8YF03"/>
<dbReference type="Pfam" id="PF00072">
    <property type="entry name" value="Response_reg"/>
    <property type="match status" value="1"/>
</dbReference>
<dbReference type="Proteomes" id="UP000256373">
    <property type="component" value="Unassembled WGS sequence"/>
</dbReference>
<feature type="domain" description="Response regulatory" evidence="2">
    <location>
        <begin position="20"/>
        <end position="140"/>
    </location>
</feature>
<comment type="caution">
    <text evidence="3">The sequence shown here is derived from an EMBL/GenBank/DDBJ whole genome shotgun (WGS) entry which is preliminary data.</text>
</comment>
<dbReference type="PANTHER" id="PTHR44520">
    <property type="entry name" value="RESPONSE REGULATOR RCP1-RELATED"/>
    <property type="match status" value="1"/>
</dbReference>
<keyword evidence="1" id="KW-0597">Phosphoprotein</keyword>
<evidence type="ECO:0000256" key="1">
    <source>
        <dbReference type="PROSITE-ProRule" id="PRU00169"/>
    </source>
</evidence>
<protein>
    <submittedName>
        <fullName evidence="3">Response regulator</fullName>
    </submittedName>
</protein>